<proteinExistence type="predicted"/>
<dbReference type="RefSeq" id="WP_076330354.1">
    <property type="nucleotide sequence ID" value="NZ_MRTJ01000001.1"/>
</dbReference>
<evidence type="ECO:0000313" key="1">
    <source>
        <dbReference type="EMBL" id="OMF16936.1"/>
    </source>
</evidence>
<evidence type="ECO:0008006" key="3">
    <source>
        <dbReference type="Google" id="ProtNLM"/>
    </source>
</evidence>
<organism evidence="1 2">
    <name type="scientific">Paenibacillus amylolyticus</name>
    <dbReference type="NCBI Taxonomy" id="1451"/>
    <lineage>
        <taxon>Bacteria</taxon>
        <taxon>Bacillati</taxon>
        <taxon>Bacillota</taxon>
        <taxon>Bacilli</taxon>
        <taxon>Bacillales</taxon>
        <taxon>Paenibacillaceae</taxon>
        <taxon>Paenibacillus</taxon>
    </lineage>
</organism>
<gene>
    <name evidence="1" type="ORF">BK131_02820</name>
</gene>
<dbReference type="OrthoDB" id="2819999at2"/>
<evidence type="ECO:0000313" key="2">
    <source>
        <dbReference type="Proteomes" id="UP000187134"/>
    </source>
</evidence>
<comment type="caution">
    <text evidence="1">The sequence shown here is derived from an EMBL/GenBank/DDBJ whole genome shotgun (WGS) entry which is preliminary data.</text>
</comment>
<sequence length="270" mass="31170">MERYPGHNHSEMSATLQHFFVTTIRANCDDFKYAFRVKDLLDEEKRDSILREQAMQQGLQLDGKGSVAVGTLFAKRYSVLMMAVISAFSLYDIPLSMADDDVRFELNGAGGMRYETQLERISLEGEDSVQRRSESILLKKKMLLHLEPVLRAVADGTGASYNVMWTLVAHNVQQLYVRMVNDQRIWKTDQRLAQIQEDQCIWLDEENENAFTFAIELNRFDHPEWQGPPFLIRRYCCLAYQVGDGSHSHGYCNSCPKLDSESRLHHLLQQ</sequence>
<reference evidence="1 2" key="1">
    <citation type="submission" date="2016-11" db="EMBL/GenBank/DDBJ databases">
        <title>Paenibacillus species isolates.</title>
        <authorList>
            <person name="Beno S.M."/>
        </authorList>
    </citation>
    <scope>NUCLEOTIDE SEQUENCE [LARGE SCALE GENOMIC DNA]</scope>
    <source>
        <strain evidence="1 2">FSL H8-0246</strain>
    </source>
</reference>
<name>A0A1R1C491_PAEAM</name>
<protein>
    <recommendedName>
        <fullName evidence="3">Ferric siderophore reductase C-terminal domain-containing protein</fullName>
    </recommendedName>
</protein>
<accession>A0A1R1C491</accession>
<dbReference type="EMBL" id="MRTJ01000001">
    <property type="protein sequence ID" value="OMF16936.1"/>
    <property type="molecule type" value="Genomic_DNA"/>
</dbReference>
<dbReference type="Proteomes" id="UP000187134">
    <property type="component" value="Unassembled WGS sequence"/>
</dbReference>
<dbReference type="AlphaFoldDB" id="A0A1R1C491"/>